<sequence>MPSRKTSGFADGPEGIYLCQVGDTVSCGACCGLYNVADATRQGLCRMLEKRTHAFARVPRQMDAILAFGTKESQRVAANGLPMPEFHHCPFLGLIGRDKNRVGCMLHPEARHNAGVDLRGLSDYGSMTCRMYFCPTHNNVPDDLKKMLQGVIRDWYVFGLNVQEAELLQAFYAQITTRSQAAWPGPESLKDPEIFRLWNKLFELKINWPFAEGNRPMANYFFNDQLYPKPRVDYTKTGRSGSAYDVIFRHLHSVFASGAQLRRAEQILDELFGGLADTLAP</sequence>
<accession>A0A7W0HK34</accession>
<evidence type="ECO:0000313" key="2">
    <source>
        <dbReference type="Proteomes" id="UP000525298"/>
    </source>
</evidence>
<gene>
    <name evidence="1" type="ORF">HNR65_001138</name>
</gene>
<dbReference type="AlphaFoldDB" id="A0A7W0HK34"/>
<dbReference type="EMBL" id="JACDUS010000002">
    <property type="protein sequence ID" value="MBA2880820.1"/>
    <property type="molecule type" value="Genomic_DNA"/>
</dbReference>
<dbReference type="RefSeq" id="WP_181550475.1">
    <property type="nucleotide sequence ID" value="NZ_JACDUS010000002.1"/>
</dbReference>
<comment type="caution">
    <text evidence="1">The sequence shown here is derived from an EMBL/GenBank/DDBJ whole genome shotgun (WGS) entry which is preliminary data.</text>
</comment>
<reference evidence="1 2" key="1">
    <citation type="submission" date="2020-07" db="EMBL/GenBank/DDBJ databases">
        <title>Genomic Encyclopedia of Type Strains, Phase IV (KMG-IV): sequencing the most valuable type-strain genomes for metagenomic binning, comparative biology and taxonomic classification.</title>
        <authorList>
            <person name="Goeker M."/>
        </authorList>
    </citation>
    <scope>NUCLEOTIDE SEQUENCE [LARGE SCALE GENOMIC DNA]</scope>
    <source>
        <strain evidence="1 2">DSM 17721</strain>
    </source>
</reference>
<dbReference type="Proteomes" id="UP000525298">
    <property type="component" value="Unassembled WGS sequence"/>
</dbReference>
<name>A0A7W0HK34_9BACT</name>
<protein>
    <submittedName>
        <fullName evidence="1">Uncharacterized protein</fullName>
    </submittedName>
</protein>
<proteinExistence type="predicted"/>
<keyword evidence="2" id="KW-1185">Reference proteome</keyword>
<evidence type="ECO:0000313" key="1">
    <source>
        <dbReference type="EMBL" id="MBA2880820.1"/>
    </source>
</evidence>
<organism evidence="1 2">
    <name type="scientific">Desulfosalsimonas propionicica</name>
    <dbReference type="NCBI Taxonomy" id="332175"/>
    <lineage>
        <taxon>Bacteria</taxon>
        <taxon>Pseudomonadati</taxon>
        <taxon>Thermodesulfobacteriota</taxon>
        <taxon>Desulfobacteria</taxon>
        <taxon>Desulfobacterales</taxon>
        <taxon>Desulfosalsimonadaceae</taxon>
        <taxon>Desulfosalsimonas</taxon>
    </lineage>
</organism>